<dbReference type="Proteomes" id="UP000821845">
    <property type="component" value="Chromosome 3"/>
</dbReference>
<protein>
    <submittedName>
        <fullName evidence="1">Uncharacterized protein</fullName>
    </submittedName>
</protein>
<organism evidence="1 2">
    <name type="scientific">Hyalomma asiaticum</name>
    <name type="common">Tick</name>
    <dbReference type="NCBI Taxonomy" id="266040"/>
    <lineage>
        <taxon>Eukaryota</taxon>
        <taxon>Metazoa</taxon>
        <taxon>Ecdysozoa</taxon>
        <taxon>Arthropoda</taxon>
        <taxon>Chelicerata</taxon>
        <taxon>Arachnida</taxon>
        <taxon>Acari</taxon>
        <taxon>Parasitiformes</taxon>
        <taxon>Ixodida</taxon>
        <taxon>Ixodoidea</taxon>
        <taxon>Ixodidae</taxon>
        <taxon>Hyalomminae</taxon>
        <taxon>Hyalomma</taxon>
    </lineage>
</organism>
<sequence length="159" mass="17932">MEAPYMDWCRIDFQSLEPLVFVTTVINDLIEILTSRFPAEALRPNSPAVQKLNPFLEFLNGWGNCTKGQQGFLSKSTPTGLRVTIGSMLALLKYLCEDLRYNYLMTSRNVLATLRLSEPYLKGILKKPLARRAFSTWLDPPASWISEAMPGGRGGKEMQ</sequence>
<comment type="caution">
    <text evidence="1">The sequence shown here is derived from an EMBL/GenBank/DDBJ whole genome shotgun (WGS) entry which is preliminary data.</text>
</comment>
<gene>
    <name evidence="1" type="ORF">HPB50_006767</name>
</gene>
<evidence type="ECO:0000313" key="1">
    <source>
        <dbReference type="EMBL" id="KAH6935550.1"/>
    </source>
</evidence>
<accession>A0ACB7SLP7</accession>
<name>A0ACB7SLP7_HYAAI</name>
<reference evidence="1" key="1">
    <citation type="submission" date="2020-05" db="EMBL/GenBank/DDBJ databases">
        <title>Large-scale comparative analyses of tick genomes elucidate their genetic diversity and vector capacities.</title>
        <authorList>
            <person name="Jia N."/>
            <person name="Wang J."/>
            <person name="Shi W."/>
            <person name="Du L."/>
            <person name="Sun Y."/>
            <person name="Zhan W."/>
            <person name="Jiang J."/>
            <person name="Wang Q."/>
            <person name="Zhang B."/>
            <person name="Ji P."/>
            <person name="Sakyi L.B."/>
            <person name="Cui X."/>
            <person name="Yuan T."/>
            <person name="Jiang B."/>
            <person name="Yang W."/>
            <person name="Lam T.T.-Y."/>
            <person name="Chang Q."/>
            <person name="Ding S."/>
            <person name="Wang X."/>
            <person name="Zhu J."/>
            <person name="Ruan X."/>
            <person name="Zhao L."/>
            <person name="Wei J."/>
            <person name="Que T."/>
            <person name="Du C."/>
            <person name="Cheng J."/>
            <person name="Dai P."/>
            <person name="Han X."/>
            <person name="Huang E."/>
            <person name="Gao Y."/>
            <person name="Liu J."/>
            <person name="Shao H."/>
            <person name="Ye R."/>
            <person name="Li L."/>
            <person name="Wei W."/>
            <person name="Wang X."/>
            <person name="Wang C."/>
            <person name="Yang T."/>
            <person name="Huo Q."/>
            <person name="Li W."/>
            <person name="Guo W."/>
            <person name="Chen H."/>
            <person name="Zhou L."/>
            <person name="Ni X."/>
            <person name="Tian J."/>
            <person name="Zhou Y."/>
            <person name="Sheng Y."/>
            <person name="Liu T."/>
            <person name="Pan Y."/>
            <person name="Xia L."/>
            <person name="Li J."/>
            <person name="Zhao F."/>
            <person name="Cao W."/>
        </authorList>
    </citation>
    <scope>NUCLEOTIDE SEQUENCE</scope>
    <source>
        <strain evidence="1">Hyas-2018</strain>
    </source>
</reference>
<keyword evidence="2" id="KW-1185">Reference proteome</keyword>
<proteinExistence type="predicted"/>
<dbReference type="EMBL" id="CM023483">
    <property type="protein sequence ID" value="KAH6935550.1"/>
    <property type="molecule type" value="Genomic_DNA"/>
</dbReference>
<evidence type="ECO:0000313" key="2">
    <source>
        <dbReference type="Proteomes" id="UP000821845"/>
    </source>
</evidence>